<dbReference type="RefSeq" id="WP_318648168.1">
    <property type="nucleotide sequence ID" value="NZ_CP137852.1"/>
</dbReference>
<proteinExistence type="predicted"/>
<sequence>MIRYQNEPERMRCPEPLPTPDPASPEAERPAAQPLGASFLGMAAVASASGRARAALLLRAAGEALIAEERILPPVPGGLHRLAYVSRATAASGAEAARDLAAILEVAQRHNAEAGITGALLHSRRWFAQVLEGERAALEALYARIARDPRHHDVTRLALHPAARRVFARWSMVHAGQAPEALMRRAMAPLEGGAALRELMAALRFRLRLA</sequence>
<reference evidence="3 4" key="1">
    <citation type="submission" date="2023-11" db="EMBL/GenBank/DDBJ databases">
        <title>Arctic aerobic anoxygenic photoheterotroph Sediminicoccus rosea KRV36 adapts its photosynthesis to long days of polar summer.</title>
        <authorList>
            <person name="Tomasch J."/>
            <person name="Kopejtka K."/>
            <person name="Bily T."/>
            <person name="Gardiner A.T."/>
            <person name="Gardian Z."/>
            <person name="Shivaramu S."/>
            <person name="Koblizek M."/>
            <person name="Engelhardt F."/>
            <person name="Kaftan D."/>
        </authorList>
    </citation>
    <scope>NUCLEOTIDE SEQUENCE [LARGE SCALE GENOMIC DNA]</scope>
    <source>
        <strain evidence="3 4">R-30</strain>
    </source>
</reference>
<accession>A0ABZ0PES1</accession>
<evidence type="ECO:0000313" key="3">
    <source>
        <dbReference type="EMBL" id="WPB84210.1"/>
    </source>
</evidence>
<evidence type="ECO:0000256" key="1">
    <source>
        <dbReference type="SAM" id="MobiDB-lite"/>
    </source>
</evidence>
<evidence type="ECO:0000259" key="2">
    <source>
        <dbReference type="PROSITE" id="PS50925"/>
    </source>
</evidence>
<dbReference type="InterPro" id="IPR007024">
    <property type="entry name" value="BLUF_domain"/>
</dbReference>
<dbReference type="Pfam" id="PF04940">
    <property type="entry name" value="BLUF"/>
    <property type="match status" value="1"/>
</dbReference>
<feature type="region of interest" description="Disordered" evidence="1">
    <location>
        <begin position="1"/>
        <end position="30"/>
    </location>
</feature>
<dbReference type="SUPFAM" id="SSF54975">
    <property type="entry name" value="Acylphosphatase/BLUF domain-like"/>
    <property type="match status" value="1"/>
</dbReference>
<dbReference type="PROSITE" id="PS50925">
    <property type="entry name" value="BLUF"/>
    <property type="match status" value="1"/>
</dbReference>
<gene>
    <name evidence="3" type="ORF">R9Z33_19195</name>
</gene>
<name>A0ABZ0PES1_9PROT</name>
<dbReference type="EMBL" id="CP137852">
    <property type="protein sequence ID" value="WPB84210.1"/>
    <property type="molecule type" value="Genomic_DNA"/>
</dbReference>
<keyword evidence="4" id="KW-1185">Reference proteome</keyword>
<feature type="domain" description="BLUF" evidence="2">
    <location>
        <begin position="79"/>
        <end position="173"/>
    </location>
</feature>
<protein>
    <submittedName>
        <fullName evidence="3">BLUF domain-containing protein</fullName>
    </submittedName>
</protein>
<dbReference type="SMART" id="SM01034">
    <property type="entry name" value="BLUF"/>
    <property type="match status" value="1"/>
</dbReference>
<dbReference type="Proteomes" id="UP001305521">
    <property type="component" value="Chromosome"/>
</dbReference>
<organism evidence="3 4">
    <name type="scientific">Sediminicoccus rosea</name>
    <dbReference type="NCBI Taxonomy" id="1225128"/>
    <lineage>
        <taxon>Bacteria</taxon>
        <taxon>Pseudomonadati</taxon>
        <taxon>Pseudomonadota</taxon>
        <taxon>Alphaproteobacteria</taxon>
        <taxon>Acetobacterales</taxon>
        <taxon>Roseomonadaceae</taxon>
        <taxon>Sediminicoccus</taxon>
    </lineage>
</organism>
<feature type="compositionally biased region" description="Basic and acidic residues" evidence="1">
    <location>
        <begin position="1"/>
        <end position="13"/>
    </location>
</feature>
<evidence type="ECO:0000313" key="4">
    <source>
        <dbReference type="Proteomes" id="UP001305521"/>
    </source>
</evidence>
<dbReference type="Gene3D" id="3.30.70.100">
    <property type="match status" value="1"/>
</dbReference>
<dbReference type="InterPro" id="IPR036046">
    <property type="entry name" value="Acylphosphatase-like_dom_sf"/>
</dbReference>